<name>A0A7Y4H2G8_9BRAD</name>
<keyword evidence="2" id="KW-0677">Repeat</keyword>
<dbReference type="CDD" id="cd01449">
    <property type="entry name" value="TST_Repeat_2"/>
    <property type="match status" value="1"/>
</dbReference>
<evidence type="ECO:0000313" key="5">
    <source>
        <dbReference type="Proteomes" id="UP000528734"/>
    </source>
</evidence>
<dbReference type="Pfam" id="PF00581">
    <property type="entry name" value="Rhodanese"/>
    <property type="match status" value="2"/>
</dbReference>
<proteinExistence type="predicted"/>
<keyword evidence="5" id="KW-1185">Reference proteome</keyword>
<dbReference type="AlphaFoldDB" id="A0A7Y4H2G8"/>
<dbReference type="Gene3D" id="3.40.250.10">
    <property type="entry name" value="Rhodanese-like domain"/>
    <property type="match status" value="2"/>
</dbReference>
<evidence type="ECO:0000259" key="3">
    <source>
        <dbReference type="PROSITE" id="PS50206"/>
    </source>
</evidence>
<evidence type="ECO:0000256" key="2">
    <source>
        <dbReference type="ARBA" id="ARBA00022737"/>
    </source>
</evidence>
<reference evidence="4 5" key="1">
    <citation type="submission" date="2020-03" db="EMBL/GenBank/DDBJ databases">
        <title>Bradyrhizobium diversity isolated from nodules of Muelleranthus trifoliolatus.</title>
        <authorList>
            <person name="Klepa M."/>
            <person name="Helene L."/>
            <person name="Hungria M."/>
        </authorList>
    </citation>
    <scope>NUCLEOTIDE SEQUENCE [LARGE SCALE GENOMIC DNA]</scope>
    <source>
        <strain evidence="4 5">WSM 1744</strain>
    </source>
</reference>
<organism evidence="4 5">
    <name type="scientific">Bradyrhizobium archetypum</name>
    <dbReference type="NCBI Taxonomy" id="2721160"/>
    <lineage>
        <taxon>Bacteria</taxon>
        <taxon>Pseudomonadati</taxon>
        <taxon>Pseudomonadota</taxon>
        <taxon>Alphaproteobacteria</taxon>
        <taxon>Hyphomicrobiales</taxon>
        <taxon>Nitrobacteraceae</taxon>
        <taxon>Bradyrhizobium</taxon>
    </lineage>
</organism>
<dbReference type="SUPFAM" id="SSF52821">
    <property type="entry name" value="Rhodanese/Cell cycle control phosphatase"/>
    <property type="match status" value="2"/>
</dbReference>
<evidence type="ECO:0000256" key="1">
    <source>
        <dbReference type="ARBA" id="ARBA00022679"/>
    </source>
</evidence>
<dbReference type="PROSITE" id="PS00380">
    <property type="entry name" value="RHODANESE_1"/>
    <property type="match status" value="1"/>
</dbReference>
<dbReference type="EMBL" id="JAAVLW010000003">
    <property type="protein sequence ID" value="NOJ46405.1"/>
    <property type="molecule type" value="Genomic_DNA"/>
</dbReference>
<protein>
    <submittedName>
        <fullName evidence="4">Sulfurtransferase</fullName>
    </submittedName>
</protein>
<dbReference type="InterPro" id="IPR001307">
    <property type="entry name" value="Thiosulphate_STrfase_CS"/>
</dbReference>
<evidence type="ECO:0000313" key="4">
    <source>
        <dbReference type="EMBL" id="NOJ46405.1"/>
    </source>
</evidence>
<dbReference type="Proteomes" id="UP000528734">
    <property type="component" value="Unassembled WGS sequence"/>
</dbReference>
<dbReference type="GO" id="GO:0004792">
    <property type="term" value="F:thiosulfate-cyanide sulfurtransferase activity"/>
    <property type="evidence" value="ECO:0007669"/>
    <property type="project" value="InterPro"/>
</dbReference>
<dbReference type="PANTHER" id="PTHR11364:SF27">
    <property type="entry name" value="SULFURTRANSFERASE"/>
    <property type="match status" value="1"/>
</dbReference>
<dbReference type="PROSITE" id="PS50206">
    <property type="entry name" value="RHODANESE_3"/>
    <property type="match status" value="2"/>
</dbReference>
<dbReference type="PANTHER" id="PTHR11364">
    <property type="entry name" value="THIOSULFATE SULFERTANSFERASE"/>
    <property type="match status" value="1"/>
</dbReference>
<accession>A0A7Y4H2G8</accession>
<dbReference type="CDD" id="cd01448">
    <property type="entry name" value="TST_Repeat_1"/>
    <property type="match status" value="1"/>
</dbReference>
<gene>
    <name evidence="4" type="ORF">HCN50_09150</name>
</gene>
<sequence length="289" mass="31454">MLNELITTTELADIINQPELRLFDCTTYLEPAPEGSGQPYLTVSGRHTFEAGHVPGADFLDLQGEFSDPNTELRFMMPDVARLERAFGGHGVSSASRVVLYGIGTPMWATRFWWMLKSLGFENVAVLDGGLDKWKLEGRPLETGPAKGYQPATFTARPRDGFFVDKHQTLAASSEPGTIIVNALGPQFHKGLEPSRYGRPGRVPGSCNVSAATLLDPKTKAFVPLAEAETKFQAQGITKDKRVIAYCGGGISATVDLFLLHRLGYDNLTLYDGSMGEWAKDASLPIETG</sequence>
<dbReference type="InterPro" id="IPR045078">
    <property type="entry name" value="TST/MPST-like"/>
</dbReference>
<feature type="domain" description="Rhodanese" evidence="3">
    <location>
        <begin position="201"/>
        <end position="287"/>
    </location>
</feature>
<keyword evidence="1 4" id="KW-0808">Transferase</keyword>
<dbReference type="SMART" id="SM00450">
    <property type="entry name" value="RHOD"/>
    <property type="match status" value="2"/>
</dbReference>
<feature type="domain" description="Rhodanese" evidence="3">
    <location>
        <begin position="49"/>
        <end position="143"/>
    </location>
</feature>
<comment type="caution">
    <text evidence="4">The sequence shown here is derived from an EMBL/GenBank/DDBJ whole genome shotgun (WGS) entry which is preliminary data.</text>
</comment>
<dbReference type="InterPro" id="IPR001763">
    <property type="entry name" value="Rhodanese-like_dom"/>
</dbReference>
<dbReference type="InterPro" id="IPR036873">
    <property type="entry name" value="Rhodanese-like_dom_sf"/>
</dbReference>